<reference evidence="2 3" key="1">
    <citation type="submission" date="2024-07" db="EMBL/GenBank/DDBJ databases">
        <authorList>
            <person name="Akdeniz Z."/>
        </authorList>
    </citation>
    <scope>NUCLEOTIDE SEQUENCE [LARGE SCALE GENOMIC DNA]</scope>
</reference>
<organism evidence="2 3">
    <name type="scientific">Hexamita inflata</name>
    <dbReference type="NCBI Taxonomy" id="28002"/>
    <lineage>
        <taxon>Eukaryota</taxon>
        <taxon>Metamonada</taxon>
        <taxon>Diplomonadida</taxon>
        <taxon>Hexamitidae</taxon>
        <taxon>Hexamitinae</taxon>
        <taxon>Hexamita</taxon>
    </lineage>
</organism>
<accession>A0ABP1GDV0</accession>
<evidence type="ECO:0000313" key="3">
    <source>
        <dbReference type="Proteomes" id="UP001642409"/>
    </source>
</evidence>
<evidence type="ECO:0000259" key="1">
    <source>
        <dbReference type="PROSITE" id="PS50206"/>
    </source>
</evidence>
<keyword evidence="3" id="KW-1185">Reference proteome</keyword>
<gene>
    <name evidence="2" type="ORF">HINF_LOCUS261</name>
</gene>
<feature type="domain" description="Rhodanese" evidence="1">
    <location>
        <begin position="55"/>
        <end position="115"/>
    </location>
</feature>
<protein>
    <submittedName>
        <fullName evidence="2">3-mercaptopyruvate_sulfurtransferase / Thiosulfate sulfurtransferase</fullName>
    </submittedName>
</protein>
<dbReference type="PROSITE" id="PS50206">
    <property type="entry name" value="RHODANESE_3"/>
    <property type="match status" value="1"/>
</dbReference>
<evidence type="ECO:0000313" key="2">
    <source>
        <dbReference type="EMBL" id="CAL5970321.1"/>
    </source>
</evidence>
<proteinExistence type="predicted"/>
<dbReference type="InterPro" id="IPR001763">
    <property type="entry name" value="Rhodanese-like_dom"/>
</dbReference>
<name>A0ABP1GDV0_9EUKA</name>
<dbReference type="Pfam" id="PF00581">
    <property type="entry name" value="Rhodanese"/>
    <property type="match status" value="1"/>
</dbReference>
<dbReference type="SUPFAM" id="SSF52821">
    <property type="entry name" value="Rhodanese/Cell cycle control phosphatase"/>
    <property type="match status" value="1"/>
</dbReference>
<dbReference type="Proteomes" id="UP001642409">
    <property type="component" value="Unassembled WGS sequence"/>
</dbReference>
<dbReference type="EMBL" id="CAXDID020000001">
    <property type="protein sequence ID" value="CAL5970321.1"/>
    <property type="molecule type" value="Genomic_DNA"/>
</dbReference>
<comment type="caution">
    <text evidence="2">The sequence shown here is derived from an EMBL/GenBank/DDBJ whole genome shotgun (WGS) entry which is preliminary data.</text>
</comment>
<dbReference type="Gene3D" id="3.40.250.10">
    <property type="entry name" value="Rhodanese-like domain"/>
    <property type="match status" value="1"/>
</dbReference>
<sequence>MQPIFISPDWLIYHQNDVALRLYDVSIHQNAEMIPQSAYLNPNLFKHQLNDMHYKSIFTEHGLHMDSSIILYDNEESETNVYKIYFVLCYFGFLKVSILQGGLNAWKITFPQHLQTKYIKQVILQKPYMFSKSVEIINKQQLEQILQQKEQDNNQTNASDLQIIDSSCQYQNAIHIKLQNLMIQNHYVTDPLALAQILRLKGVLKGKYLLVDGGLGERFIIFALLQLVDIKHFKVCVYWE</sequence>
<dbReference type="InterPro" id="IPR036873">
    <property type="entry name" value="Rhodanese-like_dom_sf"/>
</dbReference>